<name>A0A170TYI1_TRIIF</name>
<sequence length="28" mass="3318">MLMGTMMLDQIMKQYVLRFASPYHLCPV</sequence>
<organism evidence="1">
    <name type="scientific">Triatoma infestans</name>
    <name type="common">Assassin bug</name>
    <dbReference type="NCBI Taxonomy" id="30076"/>
    <lineage>
        <taxon>Eukaryota</taxon>
        <taxon>Metazoa</taxon>
        <taxon>Ecdysozoa</taxon>
        <taxon>Arthropoda</taxon>
        <taxon>Hexapoda</taxon>
        <taxon>Insecta</taxon>
        <taxon>Pterygota</taxon>
        <taxon>Neoptera</taxon>
        <taxon>Paraneoptera</taxon>
        <taxon>Hemiptera</taxon>
        <taxon>Heteroptera</taxon>
        <taxon>Panheteroptera</taxon>
        <taxon>Cimicomorpha</taxon>
        <taxon>Reduviidae</taxon>
        <taxon>Triatominae</taxon>
        <taxon>Triatoma</taxon>
    </lineage>
</organism>
<protein>
    <submittedName>
        <fullName evidence="1">Zinc finger hit domain-containing protein 2</fullName>
    </submittedName>
</protein>
<proteinExistence type="predicted"/>
<reference evidence="1" key="2">
    <citation type="journal article" date="2017" name="J. Med. Entomol.">
        <title>Transcriptome Analysis of the Triatoma infestans (Hemiptera: Reduviidae) Integument.</title>
        <authorList>
            <person name="Calderon-Fernandez G.M."/>
            <person name="Moriconi D.E."/>
            <person name="Dulbecco A.B."/>
            <person name="Juarez M.P."/>
        </authorList>
    </citation>
    <scope>NUCLEOTIDE SEQUENCE</scope>
    <source>
        <strain evidence="1">Int1</strain>
        <tissue evidence="1">Integument</tissue>
    </source>
</reference>
<accession>A0A170TYI1</accession>
<dbReference type="AlphaFoldDB" id="A0A170TYI1"/>
<reference evidence="1" key="1">
    <citation type="submission" date="2016-04" db="EMBL/GenBank/DDBJ databases">
        <authorList>
            <person name="Calderon-Fernandez G.M.Sr."/>
        </authorList>
    </citation>
    <scope>NUCLEOTIDE SEQUENCE</scope>
    <source>
        <strain evidence="1">Int1</strain>
        <tissue evidence="1">Integument</tissue>
    </source>
</reference>
<dbReference type="EMBL" id="GEMB01008005">
    <property type="protein sequence ID" value="JAR95455.1"/>
    <property type="molecule type" value="Transcribed_RNA"/>
</dbReference>
<evidence type="ECO:0000313" key="1">
    <source>
        <dbReference type="EMBL" id="JAR95455.1"/>
    </source>
</evidence>